<reference evidence="2" key="1">
    <citation type="submission" date="2020-10" db="EMBL/GenBank/DDBJ databases">
        <authorList>
            <person name="Han B."/>
            <person name="Lu T."/>
            <person name="Zhao Q."/>
            <person name="Huang X."/>
            <person name="Zhao Y."/>
        </authorList>
    </citation>
    <scope>NUCLEOTIDE SEQUENCE</scope>
</reference>
<protein>
    <submittedName>
        <fullName evidence="2">Uncharacterized protein</fullName>
    </submittedName>
</protein>
<proteinExistence type="predicted"/>
<evidence type="ECO:0000313" key="3">
    <source>
        <dbReference type="Proteomes" id="UP000604825"/>
    </source>
</evidence>
<sequence>MAGGRGPNSPGSGDGEHAVFGPFSPSVPSIAPVARRAVRLLAWRICARYLPWCSGSPDHAQTPFPSRTVGWKNRYQSLPRPSLANRNLVGLY</sequence>
<dbReference type="AlphaFoldDB" id="A0A811MMK6"/>
<dbReference type="EMBL" id="CAJGYO010000002">
    <property type="protein sequence ID" value="CAD6210102.1"/>
    <property type="molecule type" value="Genomic_DNA"/>
</dbReference>
<evidence type="ECO:0000256" key="1">
    <source>
        <dbReference type="SAM" id="MobiDB-lite"/>
    </source>
</evidence>
<evidence type="ECO:0000313" key="2">
    <source>
        <dbReference type="EMBL" id="CAD6210102.1"/>
    </source>
</evidence>
<gene>
    <name evidence="2" type="ORF">NCGR_LOCUS6219</name>
</gene>
<keyword evidence="3" id="KW-1185">Reference proteome</keyword>
<accession>A0A811MMK6</accession>
<comment type="caution">
    <text evidence="2">The sequence shown here is derived from an EMBL/GenBank/DDBJ whole genome shotgun (WGS) entry which is preliminary data.</text>
</comment>
<feature type="region of interest" description="Disordered" evidence="1">
    <location>
        <begin position="1"/>
        <end position="26"/>
    </location>
</feature>
<name>A0A811MMK6_9POAL</name>
<dbReference type="Proteomes" id="UP000604825">
    <property type="component" value="Unassembled WGS sequence"/>
</dbReference>
<organism evidence="2 3">
    <name type="scientific">Miscanthus lutarioriparius</name>
    <dbReference type="NCBI Taxonomy" id="422564"/>
    <lineage>
        <taxon>Eukaryota</taxon>
        <taxon>Viridiplantae</taxon>
        <taxon>Streptophyta</taxon>
        <taxon>Embryophyta</taxon>
        <taxon>Tracheophyta</taxon>
        <taxon>Spermatophyta</taxon>
        <taxon>Magnoliopsida</taxon>
        <taxon>Liliopsida</taxon>
        <taxon>Poales</taxon>
        <taxon>Poaceae</taxon>
        <taxon>PACMAD clade</taxon>
        <taxon>Panicoideae</taxon>
        <taxon>Andropogonodae</taxon>
        <taxon>Andropogoneae</taxon>
        <taxon>Saccharinae</taxon>
        <taxon>Miscanthus</taxon>
    </lineage>
</organism>